<name>A0ABR4PNY9_9HELO</name>
<dbReference type="PROSITE" id="PS51257">
    <property type="entry name" value="PROKAR_LIPOPROTEIN"/>
    <property type="match status" value="1"/>
</dbReference>
<dbReference type="Pfam" id="PF11913">
    <property type="entry name" value="DUF3431"/>
    <property type="match status" value="1"/>
</dbReference>
<reference evidence="2 3" key="1">
    <citation type="submission" date="2024-06" db="EMBL/GenBank/DDBJ databases">
        <title>Complete genome of Phlyctema vagabunda strain 19-DSS-EL-015.</title>
        <authorList>
            <person name="Fiorenzani C."/>
        </authorList>
    </citation>
    <scope>NUCLEOTIDE SEQUENCE [LARGE SCALE GENOMIC DNA]</scope>
    <source>
        <strain evidence="2 3">19-DSS-EL-015</strain>
    </source>
</reference>
<dbReference type="InterPro" id="IPR021838">
    <property type="entry name" value="DUF3431"/>
</dbReference>
<sequence length="447" mass="51748">MLRSMGTRSSSLPRLSRIMFVLICLISACGIILRMNSLIAEAPLELVEQHVIKQSSGLYRIPEGPPPSVNLVVAATSNEDISWLQELKVPGMQIIPYMADNTSAPHHARKNKGHEAMMYHQYFYDFYDDLPDISILIHSQQLSWHVEQILDQSMLFSLNHIDMREVQRRKFLNLRVTWGIGCSSGTINTTKVNEESGNQPEQQEMQEAFRANFNIYNIPEILATPCCSQIAVVKELIRANPREQYLHHVQWLLDTKLPDNISGRTWEHMWQYLFLEKAVDCPIEHRAYCRLYHICFGGREQYDEWIELMQGRQRLEDELHKMEAEERAKESAKALEQDREREREREQGAGDREKTMPETQRRRRTNNRDKLVIQAKANAKKKQWLEDELETVREAIRVRREVAMVRGAVEAHRIAEGGDIYGDADEPGLEPLFPITSTAAVVTSTRI</sequence>
<evidence type="ECO:0000313" key="3">
    <source>
        <dbReference type="Proteomes" id="UP001629113"/>
    </source>
</evidence>
<accession>A0ABR4PNY9</accession>
<keyword evidence="3" id="KW-1185">Reference proteome</keyword>
<dbReference type="PANTHER" id="PTHR37490:SF3">
    <property type="entry name" value="DUF3431 DOMAIN CONTAINING PROTEIN"/>
    <property type="match status" value="1"/>
</dbReference>
<comment type="caution">
    <text evidence="2">The sequence shown here is derived from an EMBL/GenBank/DDBJ whole genome shotgun (WGS) entry which is preliminary data.</text>
</comment>
<evidence type="ECO:0000313" key="2">
    <source>
        <dbReference type="EMBL" id="KAL3425067.1"/>
    </source>
</evidence>
<evidence type="ECO:0000256" key="1">
    <source>
        <dbReference type="SAM" id="MobiDB-lite"/>
    </source>
</evidence>
<organism evidence="2 3">
    <name type="scientific">Phlyctema vagabunda</name>
    <dbReference type="NCBI Taxonomy" id="108571"/>
    <lineage>
        <taxon>Eukaryota</taxon>
        <taxon>Fungi</taxon>
        <taxon>Dikarya</taxon>
        <taxon>Ascomycota</taxon>
        <taxon>Pezizomycotina</taxon>
        <taxon>Leotiomycetes</taxon>
        <taxon>Helotiales</taxon>
        <taxon>Dermateaceae</taxon>
        <taxon>Phlyctema</taxon>
    </lineage>
</organism>
<dbReference type="EMBL" id="JBFCZG010000003">
    <property type="protein sequence ID" value="KAL3425067.1"/>
    <property type="molecule type" value="Genomic_DNA"/>
</dbReference>
<protein>
    <submittedName>
        <fullName evidence="2">Uncharacterized protein</fullName>
    </submittedName>
</protein>
<dbReference type="Proteomes" id="UP001629113">
    <property type="component" value="Unassembled WGS sequence"/>
</dbReference>
<proteinExistence type="predicted"/>
<dbReference type="PANTHER" id="PTHR37490">
    <property type="entry name" value="EXPRESSED PROTEIN"/>
    <property type="match status" value="1"/>
</dbReference>
<feature type="region of interest" description="Disordered" evidence="1">
    <location>
        <begin position="322"/>
        <end position="371"/>
    </location>
</feature>
<gene>
    <name evidence="2" type="ORF">PVAG01_04348</name>
</gene>